<evidence type="ECO:0000313" key="3">
    <source>
        <dbReference type="Proteomes" id="UP000800094"/>
    </source>
</evidence>
<accession>A0A6A6J362</accession>
<dbReference type="AlphaFoldDB" id="A0A6A6J362"/>
<evidence type="ECO:0000313" key="2">
    <source>
        <dbReference type="EMBL" id="KAF2256340.1"/>
    </source>
</evidence>
<dbReference type="PANTHER" id="PTHR24148:SF64">
    <property type="entry name" value="HETEROKARYON INCOMPATIBILITY DOMAIN-CONTAINING PROTEIN"/>
    <property type="match status" value="1"/>
</dbReference>
<dbReference type="Proteomes" id="UP000800094">
    <property type="component" value="Unassembled WGS sequence"/>
</dbReference>
<dbReference type="InterPro" id="IPR010730">
    <property type="entry name" value="HET"/>
</dbReference>
<name>A0A6A6J362_9PLEO</name>
<protein>
    <recommendedName>
        <fullName evidence="1">Heterokaryon incompatibility domain-containing protein</fullName>
    </recommendedName>
</protein>
<dbReference type="Pfam" id="PF06985">
    <property type="entry name" value="HET"/>
    <property type="match status" value="1"/>
</dbReference>
<gene>
    <name evidence="2" type="ORF">BU26DRAFT_381118</name>
</gene>
<dbReference type="InterPro" id="IPR052895">
    <property type="entry name" value="HetReg/Transcr_Mod"/>
</dbReference>
<dbReference type="OrthoDB" id="2157530at2759"/>
<feature type="non-terminal residue" evidence="2">
    <location>
        <position position="1"/>
    </location>
</feature>
<proteinExistence type="predicted"/>
<dbReference type="GeneID" id="54575905"/>
<sequence>YSAVSYTWVEPAFSQRLWLRSNKSADYNAYLPITQNVKIMLQHLRKAHKARFLWINAICLNQRDDAEKAVQIPLMGEIYSEAHKVHFWLGEE</sequence>
<feature type="non-terminal residue" evidence="2">
    <location>
        <position position="92"/>
    </location>
</feature>
<keyword evidence="3" id="KW-1185">Reference proteome</keyword>
<dbReference type="PANTHER" id="PTHR24148">
    <property type="entry name" value="ANKYRIN REPEAT DOMAIN-CONTAINING PROTEIN 39 HOMOLOG-RELATED"/>
    <property type="match status" value="1"/>
</dbReference>
<reference evidence="2" key="1">
    <citation type="journal article" date="2020" name="Stud. Mycol.">
        <title>101 Dothideomycetes genomes: a test case for predicting lifestyles and emergence of pathogens.</title>
        <authorList>
            <person name="Haridas S."/>
            <person name="Albert R."/>
            <person name="Binder M."/>
            <person name="Bloem J."/>
            <person name="Labutti K."/>
            <person name="Salamov A."/>
            <person name="Andreopoulos B."/>
            <person name="Baker S."/>
            <person name="Barry K."/>
            <person name="Bills G."/>
            <person name="Bluhm B."/>
            <person name="Cannon C."/>
            <person name="Castanera R."/>
            <person name="Culley D."/>
            <person name="Daum C."/>
            <person name="Ezra D."/>
            <person name="Gonzalez J."/>
            <person name="Henrissat B."/>
            <person name="Kuo A."/>
            <person name="Liang C."/>
            <person name="Lipzen A."/>
            <person name="Lutzoni F."/>
            <person name="Magnuson J."/>
            <person name="Mondo S."/>
            <person name="Nolan M."/>
            <person name="Ohm R."/>
            <person name="Pangilinan J."/>
            <person name="Park H.-J."/>
            <person name="Ramirez L."/>
            <person name="Alfaro M."/>
            <person name="Sun H."/>
            <person name="Tritt A."/>
            <person name="Yoshinaga Y."/>
            <person name="Zwiers L.-H."/>
            <person name="Turgeon B."/>
            <person name="Goodwin S."/>
            <person name="Spatafora J."/>
            <person name="Crous P."/>
            <person name="Grigoriev I."/>
        </authorList>
    </citation>
    <scope>NUCLEOTIDE SEQUENCE</scope>
    <source>
        <strain evidence="2">CBS 122368</strain>
    </source>
</reference>
<dbReference type="RefSeq" id="XP_033691344.1">
    <property type="nucleotide sequence ID" value="XM_033822575.1"/>
</dbReference>
<organism evidence="2 3">
    <name type="scientific">Trematosphaeria pertusa</name>
    <dbReference type="NCBI Taxonomy" id="390896"/>
    <lineage>
        <taxon>Eukaryota</taxon>
        <taxon>Fungi</taxon>
        <taxon>Dikarya</taxon>
        <taxon>Ascomycota</taxon>
        <taxon>Pezizomycotina</taxon>
        <taxon>Dothideomycetes</taxon>
        <taxon>Pleosporomycetidae</taxon>
        <taxon>Pleosporales</taxon>
        <taxon>Massarineae</taxon>
        <taxon>Trematosphaeriaceae</taxon>
        <taxon>Trematosphaeria</taxon>
    </lineage>
</organism>
<evidence type="ECO:0000259" key="1">
    <source>
        <dbReference type="Pfam" id="PF06985"/>
    </source>
</evidence>
<feature type="domain" description="Heterokaryon incompatibility" evidence="1">
    <location>
        <begin position="1"/>
        <end position="92"/>
    </location>
</feature>
<dbReference type="EMBL" id="ML987189">
    <property type="protein sequence ID" value="KAF2256340.1"/>
    <property type="molecule type" value="Genomic_DNA"/>
</dbReference>